<comment type="cofactor">
    <cofactor evidence="12">
        <name>[2Fe-2S] cluster</name>
        <dbReference type="ChEBI" id="CHEBI:190135"/>
    </cofactor>
</comment>
<comment type="caution">
    <text evidence="16">The sequence shown here is derived from an EMBL/GenBank/DDBJ whole genome shotgun (WGS) entry which is preliminary data.</text>
</comment>
<evidence type="ECO:0000259" key="13">
    <source>
        <dbReference type="Pfam" id="PF01315"/>
    </source>
</evidence>
<comment type="cofactor">
    <cofactor evidence="1">
        <name>Mo-molybdopterin</name>
        <dbReference type="ChEBI" id="CHEBI:71302"/>
    </cofactor>
</comment>
<dbReference type="Gene3D" id="3.90.1170.50">
    <property type="entry name" value="Aldehyde oxidase/xanthine dehydrogenase, a/b hammerhead"/>
    <property type="match status" value="1"/>
</dbReference>
<evidence type="ECO:0000259" key="15">
    <source>
        <dbReference type="Pfam" id="PF20256"/>
    </source>
</evidence>
<keyword evidence="9" id="KW-0560">Oxidoreductase</keyword>
<accession>A0A8S9GAC5</accession>
<keyword evidence="8" id="KW-0274">FAD</keyword>
<feature type="domain" description="Aldehyde oxidase/xanthine dehydrogenase first molybdopterin binding" evidence="14">
    <location>
        <begin position="160"/>
        <end position="252"/>
    </location>
</feature>
<dbReference type="SUPFAM" id="SSF54665">
    <property type="entry name" value="CO dehydrogenase molybdoprotein N-domain-like"/>
    <property type="match status" value="1"/>
</dbReference>
<dbReference type="GO" id="GO:0051537">
    <property type="term" value="F:2 iron, 2 sulfur cluster binding"/>
    <property type="evidence" value="ECO:0007669"/>
    <property type="project" value="UniProtKB-KW"/>
</dbReference>
<evidence type="ECO:0000256" key="3">
    <source>
        <dbReference type="ARBA" id="ARBA00006849"/>
    </source>
</evidence>
<dbReference type="SUPFAM" id="SSF56003">
    <property type="entry name" value="Molybdenum cofactor-binding domain"/>
    <property type="match status" value="1"/>
</dbReference>
<evidence type="ECO:0000256" key="5">
    <source>
        <dbReference type="ARBA" id="ARBA00022630"/>
    </source>
</evidence>
<evidence type="ECO:0000256" key="10">
    <source>
        <dbReference type="ARBA" id="ARBA00023004"/>
    </source>
</evidence>
<evidence type="ECO:0008006" key="18">
    <source>
        <dbReference type="Google" id="ProtNLM"/>
    </source>
</evidence>
<name>A0A8S9GAC5_BRACR</name>
<keyword evidence="7" id="KW-0479">Metal-binding</keyword>
<dbReference type="InterPro" id="IPR036856">
    <property type="entry name" value="Ald_Oxase/Xan_DH_a/b_sf"/>
</dbReference>
<keyword evidence="10" id="KW-0408">Iron</keyword>
<dbReference type="PANTHER" id="PTHR45444">
    <property type="entry name" value="XANTHINE DEHYDROGENASE"/>
    <property type="match status" value="1"/>
</dbReference>
<comment type="cofactor">
    <cofactor evidence="2">
        <name>FAD</name>
        <dbReference type="ChEBI" id="CHEBI:57692"/>
    </cofactor>
</comment>
<dbReference type="FunFam" id="3.30.365.10:FF:000002">
    <property type="entry name" value="Xanthine dehydrogenase oxidase"/>
    <property type="match status" value="1"/>
</dbReference>
<dbReference type="InterPro" id="IPR037165">
    <property type="entry name" value="AldOxase/xan_DH_Mopterin-bd_sf"/>
</dbReference>
<gene>
    <name evidence="16" type="ORF">F2Q68_00028844</name>
</gene>
<evidence type="ECO:0000256" key="12">
    <source>
        <dbReference type="ARBA" id="ARBA00034078"/>
    </source>
</evidence>
<evidence type="ECO:0000256" key="2">
    <source>
        <dbReference type="ARBA" id="ARBA00001974"/>
    </source>
</evidence>
<dbReference type="InterPro" id="IPR008274">
    <property type="entry name" value="AldOxase/xan_DH_MoCoBD1"/>
</dbReference>
<feature type="domain" description="Aldehyde oxidase/xanthine dehydrogenase a/b hammerhead" evidence="13">
    <location>
        <begin position="6"/>
        <end position="50"/>
    </location>
</feature>
<evidence type="ECO:0000256" key="7">
    <source>
        <dbReference type="ARBA" id="ARBA00022723"/>
    </source>
</evidence>
<dbReference type="GO" id="GO:0005506">
    <property type="term" value="F:iron ion binding"/>
    <property type="evidence" value="ECO:0007669"/>
    <property type="project" value="InterPro"/>
</dbReference>
<feature type="domain" description="Aldehyde oxidase/xanthine dehydrogenase second molybdopterin binding" evidence="15">
    <location>
        <begin position="277"/>
        <end position="415"/>
    </location>
</feature>
<dbReference type="AlphaFoldDB" id="A0A8S9GAC5"/>
<dbReference type="Pfam" id="PF20256">
    <property type="entry name" value="MoCoBD_2"/>
    <property type="match status" value="1"/>
</dbReference>
<keyword evidence="5" id="KW-0285">Flavoprotein</keyword>
<dbReference type="InterPro" id="IPR016208">
    <property type="entry name" value="Ald_Oxase/xanthine_DH-like"/>
</dbReference>
<dbReference type="GO" id="GO:0016491">
    <property type="term" value="F:oxidoreductase activity"/>
    <property type="evidence" value="ECO:0007669"/>
    <property type="project" value="UniProtKB-KW"/>
</dbReference>
<protein>
    <recommendedName>
        <fullName evidence="18">Aldehyde oxidase/xanthine dehydrogenase a/b hammerhead domain-containing protein</fullName>
    </recommendedName>
</protein>
<keyword evidence="4" id="KW-0500">Molybdenum</keyword>
<reference evidence="16" key="1">
    <citation type="submission" date="2019-12" db="EMBL/GenBank/DDBJ databases">
        <title>Genome sequencing and annotation of Brassica cretica.</title>
        <authorList>
            <person name="Studholme D.J."/>
            <person name="Sarris P.F."/>
        </authorList>
    </citation>
    <scope>NUCLEOTIDE SEQUENCE</scope>
    <source>
        <strain evidence="16">PFS-001/15</strain>
        <tissue evidence="16">Leaf</tissue>
    </source>
</reference>
<keyword evidence="11" id="KW-0411">Iron-sulfur</keyword>
<comment type="similarity">
    <text evidence="3">Belongs to the xanthine dehydrogenase family.</text>
</comment>
<dbReference type="PANTHER" id="PTHR45444:SF3">
    <property type="entry name" value="XANTHINE DEHYDROGENASE"/>
    <property type="match status" value="1"/>
</dbReference>
<organism evidence="16 17">
    <name type="scientific">Brassica cretica</name>
    <name type="common">Mustard</name>
    <dbReference type="NCBI Taxonomy" id="69181"/>
    <lineage>
        <taxon>Eukaryota</taxon>
        <taxon>Viridiplantae</taxon>
        <taxon>Streptophyta</taxon>
        <taxon>Embryophyta</taxon>
        <taxon>Tracheophyta</taxon>
        <taxon>Spermatophyta</taxon>
        <taxon>Magnoliopsida</taxon>
        <taxon>eudicotyledons</taxon>
        <taxon>Gunneridae</taxon>
        <taxon>Pentapetalae</taxon>
        <taxon>rosids</taxon>
        <taxon>malvids</taxon>
        <taxon>Brassicales</taxon>
        <taxon>Brassicaceae</taxon>
        <taxon>Brassiceae</taxon>
        <taxon>Brassica</taxon>
    </lineage>
</organism>
<sequence length="459" mass="50496">MIGPIVADEELFATDVVTCVGQVIGVVVADTHENAKTAAGKVEVLYEKLPAILSIKEAVNAKSFHPNTEKRLRKGDVELCFQSGECDRIIEGEVQIGGQEHFYLEPHGSLVWTLDGGNEVHMISSTQAPQKHQKYVSHVLGLPMCKVVCKTKRIGGGFGGKILALDLEIYNNGGNSLDLSLAILERAMFHSDNVYEIPHVRIVGNVCFTNFPSNTAFRGFGGPQGMLITENWIQRIAAELDKTPEEIKEMNFQEEGSITHYSQSLQHCTLQQLWKELKESSNFLKARREADEFNSQNRWKKRGVAIVPTKFGISFTTKFMNQAGALVHLYTDGTVLVTHGGVEMGQGLHTKVAQVAASAFNIPLSSVFVSETSTDKVPNASPTAASASSDMYGAAVLDACEQIIARMEPVASKHNFNTFAETYQLTASTSFRKLDLTGYLEKGMRLDTTHMELPLLKLR</sequence>
<evidence type="ECO:0000256" key="11">
    <source>
        <dbReference type="ARBA" id="ARBA00023014"/>
    </source>
</evidence>
<dbReference type="FunFam" id="3.30.365.10:FF:000003">
    <property type="entry name" value="Aldehyde oxidase 1"/>
    <property type="match status" value="1"/>
</dbReference>
<evidence type="ECO:0000256" key="8">
    <source>
        <dbReference type="ARBA" id="ARBA00022827"/>
    </source>
</evidence>
<dbReference type="Gene3D" id="3.30.365.10">
    <property type="entry name" value="Aldehyde oxidase/xanthine dehydrogenase, molybdopterin binding domain"/>
    <property type="match status" value="2"/>
</dbReference>
<evidence type="ECO:0000256" key="4">
    <source>
        <dbReference type="ARBA" id="ARBA00022505"/>
    </source>
</evidence>
<dbReference type="InterPro" id="IPR046867">
    <property type="entry name" value="AldOxase/xan_DH_MoCoBD2"/>
</dbReference>
<dbReference type="InterPro" id="IPR000674">
    <property type="entry name" value="Ald_Oxase/Xan_DH_a/b"/>
</dbReference>
<evidence type="ECO:0000256" key="6">
    <source>
        <dbReference type="ARBA" id="ARBA00022714"/>
    </source>
</evidence>
<evidence type="ECO:0000259" key="14">
    <source>
        <dbReference type="Pfam" id="PF02738"/>
    </source>
</evidence>
<dbReference type="Pfam" id="PF02738">
    <property type="entry name" value="MoCoBD_1"/>
    <property type="match status" value="1"/>
</dbReference>
<evidence type="ECO:0000256" key="1">
    <source>
        <dbReference type="ARBA" id="ARBA00001924"/>
    </source>
</evidence>
<proteinExistence type="inferred from homology"/>
<dbReference type="EMBL" id="QGKW02002005">
    <property type="protein sequence ID" value="KAF2540182.1"/>
    <property type="molecule type" value="Genomic_DNA"/>
</dbReference>
<keyword evidence="6" id="KW-0001">2Fe-2S</keyword>
<dbReference type="Pfam" id="PF01315">
    <property type="entry name" value="Ald_Xan_dh_C"/>
    <property type="match status" value="1"/>
</dbReference>
<dbReference type="Proteomes" id="UP000712281">
    <property type="component" value="Unassembled WGS sequence"/>
</dbReference>
<evidence type="ECO:0000313" key="17">
    <source>
        <dbReference type="Proteomes" id="UP000712281"/>
    </source>
</evidence>
<evidence type="ECO:0000256" key="9">
    <source>
        <dbReference type="ARBA" id="ARBA00023002"/>
    </source>
</evidence>
<evidence type="ECO:0000313" key="16">
    <source>
        <dbReference type="EMBL" id="KAF2540182.1"/>
    </source>
</evidence>